<evidence type="ECO:0000313" key="1">
    <source>
        <dbReference type="EMBL" id="OGG95197.1"/>
    </source>
</evidence>
<reference evidence="1 2" key="1">
    <citation type="journal article" date="2016" name="Nat. Commun.">
        <title>Thousands of microbial genomes shed light on interconnected biogeochemical processes in an aquifer system.</title>
        <authorList>
            <person name="Anantharaman K."/>
            <person name="Brown C.T."/>
            <person name="Hug L.A."/>
            <person name="Sharon I."/>
            <person name="Castelle C.J."/>
            <person name="Probst A.J."/>
            <person name="Thomas B.C."/>
            <person name="Singh A."/>
            <person name="Wilkins M.J."/>
            <person name="Karaoz U."/>
            <person name="Brodie E.L."/>
            <person name="Williams K.H."/>
            <person name="Hubbard S.S."/>
            <person name="Banfield J.F."/>
        </authorList>
    </citation>
    <scope>NUCLEOTIDE SEQUENCE [LARGE SCALE GENOMIC DNA]</scope>
</reference>
<evidence type="ECO:0000313" key="2">
    <source>
        <dbReference type="Proteomes" id="UP000178449"/>
    </source>
</evidence>
<protein>
    <submittedName>
        <fullName evidence="1">Uncharacterized protein</fullName>
    </submittedName>
</protein>
<comment type="caution">
    <text evidence="1">The sequence shown here is derived from an EMBL/GenBank/DDBJ whole genome shotgun (WGS) entry which is preliminary data.</text>
</comment>
<gene>
    <name evidence="1" type="ORF">A2527_08475</name>
</gene>
<dbReference type="STRING" id="1817772.A2527_08475"/>
<dbReference type="Proteomes" id="UP000178449">
    <property type="component" value="Unassembled WGS sequence"/>
</dbReference>
<organism evidence="1 2">
    <name type="scientific">Candidatus Lambdaproteobacteria bacterium RIFOXYD2_FULL_50_16</name>
    <dbReference type="NCBI Taxonomy" id="1817772"/>
    <lineage>
        <taxon>Bacteria</taxon>
        <taxon>Pseudomonadati</taxon>
        <taxon>Pseudomonadota</taxon>
        <taxon>Candidatus Lambdaproteobacteria</taxon>
    </lineage>
</organism>
<accession>A0A1F6GAQ9</accession>
<proteinExistence type="predicted"/>
<name>A0A1F6GAQ9_9PROT</name>
<dbReference type="AlphaFoldDB" id="A0A1F6GAQ9"/>
<dbReference type="EMBL" id="MFNE01000026">
    <property type="protein sequence ID" value="OGG95197.1"/>
    <property type="molecule type" value="Genomic_DNA"/>
</dbReference>
<sequence>MEEDYCSICGFGLLDPAEVFVSEDQEKCHRRCLERKIVSLELKGVRPELVDVLLESFKPAKKKKRFWGFG</sequence>